<evidence type="ECO:0000256" key="3">
    <source>
        <dbReference type="ARBA" id="ARBA00011245"/>
    </source>
</evidence>
<dbReference type="InterPro" id="IPR003699">
    <property type="entry name" value="QueA"/>
</dbReference>
<comment type="pathway">
    <text evidence="2 13">tRNA modification; tRNA-queuosine biosynthesis.</text>
</comment>
<evidence type="ECO:0000313" key="14">
    <source>
        <dbReference type="EMBL" id="SCM74182.1"/>
    </source>
</evidence>
<reference evidence="14" key="1">
    <citation type="submission" date="2016-08" db="EMBL/GenBank/DDBJ databases">
        <authorList>
            <person name="Seilhamer J.J."/>
        </authorList>
    </citation>
    <scope>NUCLEOTIDE SEQUENCE</scope>
    <source>
        <strain evidence="14">86</strain>
    </source>
</reference>
<keyword evidence="14" id="KW-0413">Isomerase</keyword>
<comment type="subcellular location">
    <subcellularLocation>
        <location evidence="1 13">Cytoplasm</location>
    </subcellularLocation>
</comment>
<dbReference type="Gene3D" id="3.40.1780.10">
    <property type="entry name" value="QueA-like"/>
    <property type="match status" value="2"/>
</dbReference>
<dbReference type="HAMAP" id="MF_00113">
    <property type="entry name" value="QueA"/>
    <property type="match status" value="1"/>
</dbReference>
<protein>
    <recommendedName>
        <fullName evidence="11 13">S-adenosylmethionine:tRNA ribosyltransferase-isomerase</fullName>
        <ecNumber evidence="10 13">2.4.99.17</ecNumber>
    </recommendedName>
    <alternativeName>
        <fullName evidence="12 13">Queuosine biosynthesis protein QueA</fullName>
    </alternativeName>
</protein>
<dbReference type="AlphaFoldDB" id="A0A212L9D2"/>
<evidence type="ECO:0000256" key="5">
    <source>
        <dbReference type="ARBA" id="ARBA00022679"/>
    </source>
</evidence>
<evidence type="ECO:0000256" key="8">
    <source>
        <dbReference type="ARBA" id="ARBA00052751"/>
    </source>
</evidence>
<dbReference type="PANTHER" id="PTHR30307">
    <property type="entry name" value="S-ADENOSYLMETHIONINE:TRNA RIBOSYLTRANSFERASE-ISOMERASE"/>
    <property type="match status" value="1"/>
</dbReference>
<dbReference type="PANTHER" id="PTHR30307:SF0">
    <property type="entry name" value="S-ADENOSYLMETHIONINE:TRNA RIBOSYLTRANSFERASE-ISOMERASE"/>
    <property type="match status" value="1"/>
</dbReference>
<dbReference type="FunFam" id="3.40.1780.10:FF:000001">
    <property type="entry name" value="S-adenosylmethionine:tRNA ribosyltransferase-isomerase"/>
    <property type="match status" value="1"/>
</dbReference>
<evidence type="ECO:0000256" key="10">
    <source>
        <dbReference type="ARBA" id="ARBA00066503"/>
    </source>
</evidence>
<keyword evidence="14" id="KW-0328">Glycosyltransferase</keyword>
<dbReference type="Gene3D" id="2.40.10.240">
    <property type="entry name" value="QueA-like"/>
    <property type="match status" value="1"/>
</dbReference>
<dbReference type="GO" id="GO:0005737">
    <property type="term" value="C:cytoplasm"/>
    <property type="evidence" value="ECO:0007669"/>
    <property type="project" value="UniProtKB-SubCell"/>
</dbReference>
<dbReference type="InterPro" id="IPR042119">
    <property type="entry name" value="QueA_dom2"/>
</dbReference>
<evidence type="ECO:0000256" key="1">
    <source>
        <dbReference type="ARBA" id="ARBA00004496"/>
    </source>
</evidence>
<evidence type="ECO:0000256" key="11">
    <source>
        <dbReference type="ARBA" id="ARBA00069325"/>
    </source>
</evidence>
<keyword evidence="7 13" id="KW-0671">Queuosine biosynthesis</keyword>
<proteinExistence type="inferred from homology"/>
<comment type="function">
    <text evidence="13">Transfers and isomerizes the ribose moiety from AdoMet to the 7-aminomethyl group of 7-deazaguanine (preQ1-tRNA) to give epoxyqueuosine (oQ-tRNA).</text>
</comment>
<evidence type="ECO:0000256" key="7">
    <source>
        <dbReference type="ARBA" id="ARBA00022785"/>
    </source>
</evidence>
<evidence type="ECO:0000256" key="9">
    <source>
        <dbReference type="ARBA" id="ARBA00061210"/>
    </source>
</evidence>
<evidence type="ECO:0000256" key="4">
    <source>
        <dbReference type="ARBA" id="ARBA00022490"/>
    </source>
</evidence>
<accession>A0A212L9D2</accession>
<dbReference type="UniPathway" id="UPA00392"/>
<evidence type="ECO:0000256" key="12">
    <source>
        <dbReference type="ARBA" id="ARBA00076160"/>
    </source>
</evidence>
<dbReference type="RefSeq" id="WP_288199677.1">
    <property type="nucleotide sequence ID" value="NZ_LT608334.1"/>
</dbReference>
<name>A0A212L9D2_9HYPH</name>
<dbReference type="SUPFAM" id="SSF111337">
    <property type="entry name" value="QueA-like"/>
    <property type="match status" value="1"/>
</dbReference>
<evidence type="ECO:0000256" key="2">
    <source>
        <dbReference type="ARBA" id="ARBA00004691"/>
    </source>
</evidence>
<dbReference type="NCBIfam" id="NF001140">
    <property type="entry name" value="PRK00147.1"/>
    <property type="match status" value="1"/>
</dbReference>
<comment type="subunit">
    <text evidence="3 13">Monomer.</text>
</comment>
<dbReference type="InterPro" id="IPR042118">
    <property type="entry name" value="QueA_dom1"/>
</dbReference>
<dbReference type="GO" id="GO:0008616">
    <property type="term" value="P:tRNA queuosine(34) biosynthetic process"/>
    <property type="evidence" value="ECO:0007669"/>
    <property type="project" value="UniProtKB-UniRule"/>
</dbReference>
<dbReference type="EC" id="2.4.99.17" evidence="10 13"/>
<dbReference type="NCBIfam" id="TIGR00113">
    <property type="entry name" value="queA"/>
    <property type="match status" value="1"/>
</dbReference>
<dbReference type="Pfam" id="PF02547">
    <property type="entry name" value="Queuosine_synth"/>
    <property type="match status" value="1"/>
</dbReference>
<evidence type="ECO:0000256" key="6">
    <source>
        <dbReference type="ARBA" id="ARBA00022691"/>
    </source>
</evidence>
<keyword evidence="6 13" id="KW-0949">S-adenosyl-L-methionine</keyword>
<comment type="similarity">
    <text evidence="9 13">Belongs to the QueA family.</text>
</comment>
<keyword evidence="5 13" id="KW-0808">Transferase</keyword>
<dbReference type="EMBL" id="FMJD01000005">
    <property type="protein sequence ID" value="SCM74182.1"/>
    <property type="molecule type" value="Genomic_DNA"/>
</dbReference>
<comment type="catalytic activity">
    <reaction evidence="8 13">
        <text>7-aminomethyl-7-carbaguanosine(34) in tRNA + S-adenosyl-L-methionine = epoxyqueuosine(34) in tRNA + adenine + L-methionine + 2 H(+)</text>
        <dbReference type="Rhea" id="RHEA:32155"/>
        <dbReference type="Rhea" id="RHEA-COMP:10342"/>
        <dbReference type="Rhea" id="RHEA-COMP:18582"/>
        <dbReference type="ChEBI" id="CHEBI:15378"/>
        <dbReference type="ChEBI" id="CHEBI:16708"/>
        <dbReference type="ChEBI" id="CHEBI:57844"/>
        <dbReference type="ChEBI" id="CHEBI:59789"/>
        <dbReference type="ChEBI" id="CHEBI:82833"/>
        <dbReference type="ChEBI" id="CHEBI:194443"/>
        <dbReference type="EC" id="2.4.99.17"/>
    </reaction>
</comment>
<evidence type="ECO:0000256" key="13">
    <source>
        <dbReference type="HAMAP-Rule" id="MF_00113"/>
    </source>
</evidence>
<dbReference type="GO" id="GO:0051075">
    <property type="term" value="F:S-adenosylmethionine:tRNA ribosyltransferase-isomerase activity"/>
    <property type="evidence" value="ECO:0007669"/>
    <property type="project" value="UniProtKB-EC"/>
</dbReference>
<keyword evidence="4 13" id="KW-0963">Cytoplasm</keyword>
<gene>
    <name evidence="13 14" type="primary">queA</name>
    <name evidence="14" type="ORF">KL86PLE_130119</name>
</gene>
<dbReference type="InterPro" id="IPR036100">
    <property type="entry name" value="QueA_sf"/>
</dbReference>
<sequence>MQVSAFDFDLPPERIALRPAVPRDASRLLVVKPGQPFEDRQARDLADLLLPGDALVFNDTKVIPAQLEGRRDRNGAEPVRFSATLHMREAPDRWRAFVKGARKLRAGDRVRFSGADPAAAALGAVVAEKGEDGEITLVFDRAGPDLDVALMTVGHIPLPPYIAARRAEDEHDRADYQTVYARESGAVAAPTAGLHFTPDLFERLDARGIGRHFVTLHVGAGTFLPMKVDDTEAHKMHAEIGHVSPETAEALNAVRARGGRVVAVGTTSLRLLESAAGEDGLVRPFAGATDIFITPGYRFRAVDLLMTNFHLPKSTLFMLVSAFCGLDTMRDAYAHAIAGGYRFYSYGDTSLLHPSEESRLMKNS</sequence>
<organism evidence="14">
    <name type="scientific">uncultured Pleomorphomonas sp</name>
    <dbReference type="NCBI Taxonomy" id="442121"/>
    <lineage>
        <taxon>Bacteria</taxon>
        <taxon>Pseudomonadati</taxon>
        <taxon>Pseudomonadota</taxon>
        <taxon>Alphaproteobacteria</taxon>
        <taxon>Hyphomicrobiales</taxon>
        <taxon>Pleomorphomonadaceae</taxon>
        <taxon>Pleomorphomonas</taxon>
        <taxon>environmental samples</taxon>
    </lineage>
</organism>